<proteinExistence type="predicted"/>
<dbReference type="Pfam" id="PF04967">
    <property type="entry name" value="HTH_10"/>
    <property type="match status" value="1"/>
</dbReference>
<name>A0A2R7Y6K0_9CREN</name>
<feature type="domain" description="HTH bat-type" evidence="1">
    <location>
        <begin position="174"/>
        <end position="222"/>
    </location>
</feature>
<reference evidence="2" key="2">
    <citation type="journal article" date="2018" name="Syst. Appl. Microbiol.">
        <title>A new symbiotic nanoarchaeote (Candidatus Nanoclepta minutus) and its host (Zestosphaera tikiterensis gen. nov., sp. nov.) from a New Zealand hot spring.</title>
        <authorList>
            <person name="St John E."/>
            <person name="Liu Y."/>
            <person name="Podar M."/>
            <person name="Stott M.B."/>
            <person name="Meneghin J."/>
            <person name="Chen Z."/>
            <person name="Lagutin K."/>
            <person name="Mitchell K."/>
            <person name="Reysenbach A.L."/>
        </authorList>
    </citation>
    <scope>NUCLEOTIDE SEQUENCE [LARGE SCALE GENOMIC DNA]</scope>
    <source>
        <strain evidence="2">NZ3</strain>
    </source>
</reference>
<reference evidence="2" key="1">
    <citation type="submission" date="2017-04" db="EMBL/GenBank/DDBJ databases">
        <authorList>
            <person name="Afonso C.L."/>
            <person name="Miller P.J."/>
            <person name="Scott M.A."/>
            <person name="Spackman E."/>
            <person name="Goraichik I."/>
            <person name="Dimitrov K.M."/>
            <person name="Suarez D.L."/>
            <person name="Swayne D.E."/>
        </authorList>
    </citation>
    <scope>NUCLEOTIDE SEQUENCE</scope>
    <source>
        <strain evidence="2">NZ3</strain>
    </source>
</reference>
<evidence type="ECO:0000313" key="3">
    <source>
        <dbReference type="Proteomes" id="UP000244093"/>
    </source>
</evidence>
<comment type="caution">
    <text evidence="2">The sequence shown here is derived from an EMBL/GenBank/DDBJ whole genome shotgun (WGS) entry which is preliminary data.</text>
</comment>
<dbReference type="AlphaFoldDB" id="A0A2R7Y6K0"/>
<dbReference type="InterPro" id="IPR007050">
    <property type="entry name" value="HTH_bacterioopsin"/>
</dbReference>
<dbReference type="PANTHER" id="PTHR34236">
    <property type="entry name" value="DIMETHYL SULFOXIDE REDUCTASE TRANSCRIPTIONAL ACTIVATOR"/>
    <property type="match status" value="1"/>
</dbReference>
<sequence length="238" mass="27194">MKAYILKVWQPDCPVVNTSEKFLGDHVKVFVINSKIKNNHVEALIKISSDSTLATHKFVNKLSNYPNVSMFQVLGRKDREVLGLLVTREVTNAMKTLEDVTVYYFPFIAYDGIEKWFVVSKTGKSRVLEALSKGGNEAQVETSLSYEEFEHLMRGGVTTLYTASEDLKKVLKVTERQFKAASLALERGYYNHPRKVDLNTLSKELQISKTAYAKLLRKVERRALSLYLSFIKCKSLRL</sequence>
<evidence type="ECO:0000313" key="2">
    <source>
        <dbReference type="EMBL" id="PUA33164.1"/>
    </source>
</evidence>
<evidence type="ECO:0000259" key="1">
    <source>
        <dbReference type="Pfam" id="PF04967"/>
    </source>
</evidence>
<dbReference type="PANTHER" id="PTHR34236:SF1">
    <property type="entry name" value="DIMETHYL SULFOXIDE REDUCTASE TRANSCRIPTIONAL ACTIVATOR"/>
    <property type="match status" value="1"/>
</dbReference>
<dbReference type="EMBL" id="NBVN01000002">
    <property type="protein sequence ID" value="PUA33164.1"/>
    <property type="molecule type" value="Genomic_DNA"/>
</dbReference>
<accession>A0A2R7Y6K0</accession>
<gene>
    <name evidence="2" type="ORF">B7O98_01625</name>
</gene>
<protein>
    <recommendedName>
        <fullName evidence="1">HTH bat-type domain-containing protein</fullName>
    </recommendedName>
</protein>
<dbReference type="Proteomes" id="UP000244093">
    <property type="component" value="Unassembled WGS sequence"/>
</dbReference>
<organism evidence="2 3">
    <name type="scientific">Zestosphaera tikiterensis</name>
    <dbReference type="NCBI Taxonomy" id="1973259"/>
    <lineage>
        <taxon>Archaea</taxon>
        <taxon>Thermoproteota</taxon>
        <taxon>Thermoprotei</taxon>
        <taxon>Desulfurococcales</taxon>
        <taxon>Desulfurococcaceae</taxon>
        <taxon>Zestosphaera</taxon>
    </lineage>
</organism>